<dbReference type="InterPro" id="IPR033468">
    <property type="entry name" value="Metaxin_GST"/>
</dbReference>
<dbReference type="CDD" id="cd03193">
    <property type="entry name" value="GST_C_Metaxin"/>
    <property type="match status" value="1"/>
</dbReference>
<evidence type="ECO:0000259" key="1">
    <source>
        <dbReference type="Pfam" id="PF17171"/>
    </source>
</evidence>
<dbReference type="Pfam" id="PF17171">
    <property type="entry name" value="GST_C_6"/>
    <property type="match status" value="1"/>
</dbReference>
<dbReference type="SFLD" id="SFLDS00019">
    <property type="entry name" value="Glutathione_Transferase_(cytos"/>
    <property type="match status" value="1"/>
</dbReference>
<dbReference type="Gene3D" id="3.40.30.10">
    <property type="entry name" value="Glutaredoxin"/>
    <property type="match status" value="1"/>
</dbReference>
<dbReference type="InterPro" id="IPR036249">
    <property type="entry name" value="Thioredoxin-like_sf"/>
</dbReference>
<keyword evidence="4" id="KW-1185">Reference proteome</keyword>
<dbReference type="AlphaFoldDB" id="A0A1W6MTX4"/>
<dbReference type="Pfam" id="PF17172">
    <property type="entry name" value="GST_N_4"/>
    <property type="match status" value="1"/>
</dbReference>
<dbReference type="OrthoDB" id="7664269at2"/>
<dbReference type="InterPro" id="IPR012336">
    <property type="entry name" value="Thioredoxin-like_fold"/>
</dbReference>
<organism evidence="3 4">
    <name type="scientific">Methylocystis bryophila</name>
    <dbReference type="NCBI Taxonomy" id="655015"/>
    <lineage>
        <taxon>Bacteria</taxon>
        <taxon>Pseudomonadati</taxon>
        <taxon>Pseudomonadota</taxon>
        <taxon>Alphaproteobacteria</taxon>
        <taxon>Hyphomicrobiales</taxon>
        <taxon>Methylocystaceae</taxon>
        <taxon>Methylocystis</taxon>
    </lineage>
</organism>
<evidence type="ECO:0000313" key="3">
    <source>
        <dbReference type="EMBL" id="ARN80939.1"/>
    </source>
</evidence>
<dbReference type="Proteomes" id="UP000193978">
    <property type="component" value="Chromosome"/>
</dbReference>
<dbReference type="Gene3D" id="1.20.1050.10">
    <property type="match status" value="1"/>
</dbReference>
<dbReference type="InterPro" id="IPR050931">
    <property type="entry name" value="Mito_Protein_Transport_Metaxin"/>
</dbReference>
<keyword evidence="3" id="KW-0808">Transferase</keyword>
<dbReference type="InterPro" id="IPR036282">
    <property type="entry name" value="Glutathione-S-Trfase_C_sf"/>
</dbReference>
<feature type="domain" description="Metaxin glutathione S-transferase" evidence="1">
    <location>
        <begin position="165"/>
        <end position="225"/>
    </location>
</feature>
<dbReference type="EMBL" id="CP019948">
    <property type="protein sequence ID" value="ARN80939.1"/>
    <property type="molecule type" value="Genomic_DNA"/>
</dbReference>
<protein>
    <submittedName>
        <fullName evidence="3">Glutathione S-transferase</fullName>
    </submittedName>
</protein>
<reference evidence="3 4" key="1">
    <citation type="submission" date="2017-02" db="EMBL/GenBank/DDBJ databases">
        <authorList>
            <person name="Peterson S.W."/>
        </authorList>
    </citation>
    <scope>NUCLEOTIDE SEQUENCE [LARGE SCALE GENOMIC DNA]</scope>
    <source>
        <strain evidence="3 4">S285</strain>
    </source>
</reference>
<dbReference type="STRING" id="655015.B1812_07475"/>
<dbReference type="SFLD" id="SFLDG01200">
    <property type="entry name" value="SUF1.1"/>
    <property type="match status" value="1"/>
</dbReference>
<feature type="domain" description="Thioredoxin-like fold" evidence="2">
    <location>
        <begin position="18"/>
        <end position="114"/>
    </location>
</feature>
<accession>A0A1W6MTX4</accession>
<dbReference type="PANTHER" id="PTHR12289:SF41">
    <property type="entry name" value="FAILED AXON CONNECTIONS-RELATED"/>
    <property type="match status" value="1"/>
</dbReference>
<name>A0A1W6MTX4_9HYPH</name>
<dbReference type="GO" id="GO:0016740">
    <property type="term" value="F:transferase activity"/>
    <property type="evidence" value="ECO:0007669"/>
    <property type="project" value="UniProtKB-KW"/>
</dbReference>
<dbReference type="SUPFAM" id="SSF47616">
    <property type="entry name" value="GST C-terminal domain-like"/>
    <property type="match status" value="1"/>
</dbReference>
<dbReference type="KEGG" id="mbry:B1812_07475"/>
<dbReference type="InterPro" id="IPR040079">
    <property type="entry name" value="Glutathione_S-Trfase"/>
</dbReference>
<evidence type="ECO:0000313" key="4">
    <source>
        <dbReference type="Proteomes" id="UP000193978"/>
    </source>
</evidence>
<proteinExistence type="predicted"/>
<sequence length="238" mass="26746">MITLYCFGRGPGLPDFSPFVIKTMLLLKLAGLDYVEDRSGLQRAPKGKLPYIDDDGVIVADSTFIRWHIEKTRGIDLDRGLTAEQRAIAWAAEKMCEDHLYWIGVRGRWLDDANFARGPARFFDRAPAFARPLLRHVVRGRIRKALYAQGTGRYTDEEVTQLGIRDGETLATLLGDKPYFFGEEPCGADATFFAFIAATLAPNWESPLRAAAEKAPNLVAYRDRILKTYFPDIAEARA</sequence>
<evidence type="ECO:0000259" key="2">
    <source>
        <dbReference type="Pfam" id="PF17172"/>
    </source>
</evidence>
<dbReference type="RefSeq" id="WP_085771029.1">
    <property type="nucleotide sequence ID" value="NZ_AP027149.1"/>
</dbReference>
<dbReference type="SUPFAM" id="SSF52833">
    <property type="entry name" value="Thioredoxin-like"/>
    <property type="match status" value="1"/>
</dbReference>
<gene>
    <name evidence="3" type="ORF">B1812_07475</name>
</gene>
<dbReference type="InterPro" id="IPR026928">
    <property type="entry name" value="FAX/IsoI-like"/>
</dbReference>
<dbReference type="PANTHER" id="PTHR12289">
    <property type="entry name" value="METAXIN RELATED"/>
    <property type="match status" value="1"/>
</dbReference>
<dbReference type="SFLD" id="SFLDG01180">
    <property type="entry name" value="SUF1"/>
    <property type="match status" value="1"/>
</dbReference>